<keyword evidence="9" id="KW-1185">Reference proteome</keyword>
<comment type="catalytic activity">
    <reaction evidence="1 6">
        <text>[protein]-peptidylproline (omega=180) = [protein]-peptidylproline (omega=0)</text>
        <dbReference type="Rhea" id="RHEA:16237"/>
        <dbReference type="Rhea" id="RHEA-COMP:10747"/>
        <dbReference type="Rhea" id="RHEA-COMP:10748"/>
        <dbReference type="ChEBI" id="CHEBI:83833"/>
        <dbReference type="ChEBI" id="CHEBI:83834"/>
        <dbReference type="EC" id="5.2.1.8"/>
    </reaction>
</comment>
<dbReference type="PANTHER" id="PTHR45779:SF7">
    <property type="entry name" value="PEPTIDYLPROLYL ISOMERASE"/>
    <property type="match status" value="1"/>
</dbReference>
<evidence type="ECO:0000256" key="6">
    <source>
        <dbReference type="PROSITE-ProRule" id="PRU00277"/>
    </source>
</evidence>
<keyword evidence="4 6" id="KW-0413">Isomerase</keyword>
<dbReference type="PROSITE" id="PS50059">
    <property type="entry name" value="FKBP_PPIASE"/>
    <property type="match status" value="3"/>
</dbReference>
<comment type="similarity">
    <text evidence="2">Belongs to the FKBP-type PPIase family.</text>
</comment>
<dbReference type="EC" id="5.2.1.8" evidence="6"/>
<comment type="function">
    <text evidence="5">PPIases accelerate the folding of proteins.</text>
</comment>
<dbReference type="AlphaFoldDB" id="A0A2Z6ICK1"/>
<organism evidence="8 9">
    <name type="scientific">Sutterella megalosphaeroides</name>
    <dbReference type="NCBI Taxonomy" id="2494234"/>
    <lineage>
        <taxon>Bacteria</taxon>
        <taxon>Pseudomonadati</taxon>
        <taxon>Pseudomonadota</taxon>
        <taxon>Betaproteobacteria</taxon>
        <taxon>Burkholderiales</taxon>
        <taxon>Sutterellaceae</taxon>
        <taxon>Sutterella</taxon>
    </lineage>
</organism>
<sequence length="347" mass="35863">MTAFTELLVEELSPGSELRVAAGDTVAVHYTGRLTDGTVFDSSYERGEPIELPVGVGMVIEGWDKGLVGLAEGGKYRLSIPSAMGYGAHGAGDVIPPDADLVFEVEIVKIVKADARRASAGFTELGVEELAPGSGLTVAAGDTVSVHYTGRLTDGTVFDSSYDRGEPIELPVGAGMVIEGWDKGLVGLVEGGKYRLSIPSAMGYGPYGAGGVIPPNADLVFDVEIVKVAKPEARPTAPAFTELGVEELAPGTGRTVAAGDTVAVHYTGSLTDGTVFDSSYNRGEPIEVKVGAGMVIEGWDKGLVGLVEGGKYRLSIPSAMGYGPYGAGGVIPPNADLVFEVEIVGIR</sequence>
<gene>
    <name evidence="8" type="ORF">SUTMEG_20750</name>
</gene>
<protein>
    <recommendedName>
        <fullName evidence="6">peptidylprolyl isomerase</fullName>
        <ecNumber evidence="6">5.2.1.8</ecNumber>
    </recommendedName>
</protein>
<dbReference type="FunFam" id="3.10.50.40:FF:000006">
    <property type="entry name" value="Peptidyl-prolyl cis-trans isomerase"/>
    <property type="match status" value="1"/>
</dbReference>
<evidence type="ECO:0000256" key="4">
    <source>
        <dbReference type="ARBA" id="ARBA00023235"/>
    </source>
</evidence>
<dbReference type="Proteomes" id="UP000271003">
    <property type="component" value="Chromosome"/>
</dbReference>
<dbReference type="Pfam" id="PF00254">
    <property type="entry name" value="FKBP_C"/>
    <property type="match status" value="3"/>
</dbReference>
<feature type="domain" description="PPIase FKBP-type" evidence="7">
    <location>
        <begin position="259"/>
        <end position="347"/>
    </location>
</feature>
<feature type="domain" description="PPIase FKBP-type" evidence="7">
    <location>
        <begin position="141"/>
        <end position="229"/>
    </location>
</feature>
<dbReference type="SUPFAM" id="SSF54534">
    <property type="entry name" value="FKBP-like"/>
    <property type="match status" value="3"/>
</dbReference>
<evidence type="ECO:0000313" key="8">
    <source>
        <dbReference type="EMBL" id="BBF24184.1"/>
    </source>
</evidence>
<evidence type="ECO:0000256" key="5">
    <source>
        <dbReference type="ARBA" id="ARBA00056164"/>
    </source>
</evidence>
<feature type="domain" description="PPIase FKBP-type" evidence="7">
    <location>
        <begin position="23"/>
        <end position="111"/>
    </location>
</feature>
<evidence type="ECO:0000256" key="2">
    <source>
        <dbReference type="ARBA" id="ARBA00006577"/>
    </source>
</evidence>
<dbReference type="PANTHER" id="PTHR45779">
    <property type="entry name" value="PEPTIDYLPROLYL ISOMERASE"/>
    <property type="match status" value="1"/>
</dbReference>
<evidence type="ECO:0000313" key="9">
    <source>
        <dbReference type="Proteomes" id="UP000271003"/>
    </source>
</evidence>
<proteinExistence type="inferred from homology"/>
<dbReference type="EMBL" id="AP018786">
    <property type="protein sequence ID" value="BBF24184.1"/>
    <property type="molecule type" value="Genomic_DNA"/>
</dbReference>
<name>A0A2Z6ICK1_9BURK</name>
<evidence type="ECO:0000256" key="1">
    <source>
        <dbReference type="ARBA" id="ARBA00000971"/>
    </source>
</evidence>
<dbReference type="Gene3D" id="3.10.50.40">
    <property type="match status" value="3"/>
</dbReference>
<accession>A0A2Z6ICK1</accession>
<dbReference type="KEGG" id="sutt:SUTMEG_20750"/>
<evidence type="ECO:0000256" key="3">
    <source>
        <dbReference type="ARBA" id="ARBA00023110"/>
    </source>
</evidence>
<dbReference type="FunFam" id="3.10.50.40:FF:000047">
    <property type="entry name" value="Peptidylprolyl isomerase"/>
    <property type="match status" value="2"/>
</dbReference>
<dbReference type="InterPro" id="IPR001179">
    <property type="entry name" value="PPIase_FKBP_dom"/>
</dbReference>
<keyword evidence="3 6" id="KW-0697">Rotamase</keyword>
<evidence type="ECO:0000259" key="7">
    <source>
        <dbReference type="PROSITE" id="PS50059"/>
    </source>
</evidence>
<dbReference type="GO" id="GO:0003755">
    <property type="term" value="F:peptidyl-prolyl cis-trans isomerase activity"/>
    <property type="evidence" value="ECO:0007669"/>
    <property type="project" value="UniProtKB-KW"/>
</dbReference>
<dbReference type="InterPro" id="IPR044609">
    <property type="entry name" value="FKBP2/11"/>
</dbReference>
<dbReference type="InterPro" id="IPR046357">
    <property type="entry name" value="PPIase_dom_sf"/>
</dbReference>
<reference evidence="8 9" key="1">
    <citation type="journal article" date="2018" name="Int. J. Syst. Evol. Microbiol.">
        <title>Mesosutterella multiformis gen. nov., sp. nov., a member of the family Sutterellaceae and Sutterella megalosphaeroides sp. nov., isolated from human faeces.</title>
        <authorList>
            <person name="Sakamoto M."/>
            <person name="Ikeyama N."/>
            <person name="Kunihiro T."/>
            <person name="Iino T."/>
            <person name="Yuki M."/>
            <person name="Ohkuma M."/>
        </authorList>
    </citation>
    <scope>NUCLEOTIDE SEQUENCE [LARGE SCALE GENOMIC DNA]</scope>
    <source>
        <strain evidence="8 9">6FBBBH3</strain>
    </source>
</reference>